<dbReference type="Proteomes" id="UP000028045">
    <property type="component" value="Unassembled WGS sequence"/>
</dbReference>
<reference evidence="1 2" key="1">
    <citation type="journal article" date="2014" name="BMC Genomics">
        <title>Comparative genome sequencing reveals chemotype-specific gene clusters in the toxigenic black mold Stachybotrys.</title>
        <authorList>
            <person name="Semeiks J."/>
            <person name="Borek D."/>
            <person name="Otwinowski Z."/>
            <person name="Grishin N.V."/>
        </authorList>
    </citation>
    <scope>NUCLEOTIDE SEQUENCE [LARGE SCALE GENOMIC DNA]</scope>
    <source>
        <strain evidence="2">CBS 109288 / IBT 7711</strain>
    </source>
</reference>
<evidence type="ECO:0000313" key="1">
    <source>
        <dbReference type="EMBL" id="KEY66937.1"/>
    </source>
</evidence>
<sequence length="181" mass="20029">MNRPGAASSAELLGLHDWRSQTRQDSKREVHYFSISSKVLGGRYLGNFHAGNSLLPLRIRLLWYGYGYSYSYSYSYGCTGRRHIFLHSSSAYPPPPTVLIILVCPAKSPSRHGPPVSSSCDASIFVFRLCSGVTTKHTQLVIIFHSLRRGTRLFAGQGPFMDLRLLATGCAATAPWTFGLD</sequence>
<keyword evidence="2" id="KW-1185">Reference proteome</keyword>
<evidence type="ECO:0000313" key="2">
    <source>
        <dbReference type="Proteomes" id="UP000028045"/>
    </source>
</evidence>
<dbReference type="EMBL" id="KL648638">
    <property type="protein sequence ID" value="KEY66937.1"/>
    <property type="molecule type" value="Genomic_DNA"/>
</dbReference>
<protein>
    <submittedName>
        <fullName evidence="1">Uncharacterized protein</fullName>
    </submittedName>
</protein>
<name>A0A084ANQ8_STACB</name>
<organism evidence="1 2">
    <name type="scientific">Stachybotrys chartarum (strain CBS 109288 / IBT 7711)</name>
    <name type="common">Toxic black mold</name>
    <name type="synonym">Stilbospora chartarum</name>
    <dbReference type="NCBI Taxonomy" id="1280523"/>
    <lineage>
        <taxon>Eukaryota</taxon>
        <taxon>Fungi</taxon>
        <taxon>Dikarya</taxon>
        <taxon>Ascomycota</taxon>
        <taxon>Pezizomycotina</taxon>
        <taxon>Sordariomycetes</taxon>
        <taxon>Hypocreomycetidae</taxon>
        <taxon>Hypocreales</taxon>
        <taxon>Stachybotryaceae</taxon>
        <taxon>Stachybotrys</taxon>
    </lineage>
</organism>
<proteinExistence type="predicted"/>
<accession>A0A084ANQ8</accession>
<gene>
    <name evidence="1" type="ORF">S7711_06886</name>
</gene>
<dbReference type="AlphaFoldDB" id="A0A084ANQ8"/>
<dbReference type="HOGENOM" id="CLU_1504408_0_0_1"/>